<dbReference type="InterPro" id="IPR050922">
    <property type="entry name" value="LytR/CpsA/Psr_CW_biosynth"/>
</dbReference>
<dbReference type="InterPro" id="IPR004474">
    <property type="entry name" value="LytR_CpsA_psr"/>
</dbReference>
<dbReference type="Pfam" id="PF03816">
    <property type="entry name" value="LytR_cpsA_psr"/>
    <property type="match status" value="1"/>
</dbReference>
<evidence type="ECO:0000256" key="3">
    <source>
        <dbReference type="ARBA" id="ARBA00022968"/>
    </source>
</evidence>
<dbReference type="NCBIfam" id="TIGR00350">
    <property type="entry name" value="lytR_cpsA_psr"/>
    <property type="match status" value="1"/>
</dbReference>
<keyword evidence="4 5" id="KW-1133">Transmembrane helix</keyword>
<evidence type="ECO:0000313" key="8">
    <source>
        <dbReference type="Proteomes" id="UP001341444"/>
    </source>
</evidence>
<organism evidence="7 8">
    <name type="scientific">Heyndrickxia acidicola</name>
    <dbReference type="NCBI Taxonomy" id="209389"/>
    <lineage>
        <taxon>Bacteria</taxon>
        <taxon>Bacillati</taxon>
        <taxon>Bacillota</taxon>
        <taxon>Bacilli</taxon>
        <taxon>Bacillales</taxon>
        <taxon>Bacillaceae</taxon>
        <taxon>Heyndrickxia</taxon>
    </lineage>
</organism>
<dbReference type="Proteomes" id="UP001341444">
    <property type="component" value="Unassembled WGS sequence"/>
</dbReference>
<dbReference type="Gene3D" id="3.40.630.190">
    <property type="entry name" value="LCP protein"/>
    <property type="match status" value="1"/>
</dbReference>
<evidence type="ECO:0000256" key="1">
    <source>
        <dbReference type="ARBA" id="ARBA00006068"/>
    </source>
</evidence>
<dbReference type="PANTHER" id="PTHR33392">
    <property type="entry name" value="POLYISOPRENYL-TEICHOIC ACID--PEPTIDOGLYCAN TEICHOIC ACID TRANSFERASE TAGU"/>
    <property type="match status" value="1"/>
</dbReference>
<comment type="similarity">
    <text evidence="1">Belongs to the LytR/CpsA/Psr (LCP) family.</text>
</comment>
<reference evidence="7 8" key="1">
    <citation type="submission" date="2023-03" db="EMBL/GenBank/DDBJ databases">
        <title>Bacillus Genome Sequencing.</title>
        <authorList>
            <person name="Dunlap C."/>
        </authorList>
    </citation>
    <scope>NUCLEOTIDE SEQUENCE [LARGE SCALE GENOMIC DNA]</scope>
    <source>
        <strain evidence="7 8">B-23453</strain>
    </source>
</reference>
<evidence type="ECO:0000256" key="2">
    <source>
        <dbReference type="ARBA" id="ARBA00022692"/>
    </source>
</evidence>
<proteinExistence type="inferred from homology"/>
<accession>A0ABU6MNF5</accession>
<comment type="caution">
    <text evidence="7">The sequence shown here is derived from an EMBL/GenBank/DDBJ whole genome shotgun (WGS) entry which is preliminary data.</text>
</comment>
<sequence>MKKKLLFILVPIAVIIVAIGGYGFYLWNSVQTAATKMHVDIKLKNHTPPKLTSSAPQPISILLLGVDERTNDVGRSDSTMVVTVNPEKQKMQIVSIPRDTQVTIPGRGVHKINAAYAYGGPALSMQTIENFTGIKLDYYIRINMEALSALVDAVGGVTVYNTVDWTDEGYYKKGFHYTKGNLTLNGPEALGYVRMRHEDPNGDFGRNQRQREVLTAIMNKAAKIQSIGSYTKILAALGNNVKTNLTLDDMKNIASNYRDARSNVQEYEVQGTGSTEGGVYFFHVSDQEKQKVSNMLKDNLSNG</sequence>
<dbReference type="EMBL" id="JARMAB010000047">
    <property type="protein sequence ID" value="MED1206049.1"/>
    <property type="molecule type" value="Genomic_DNA"/>
</dbReference>
<evidence type="ECO:0000256" key="5">
    <source>
        <dbReference type="SAM" id="Phobius"/>
    </source>
</evidence>
<protein>
    <submittedName>
        <fullName evidence="7">LCP family protein</fullName>
    </submittedName>
</protein>
<evidence type="ECO:0000313" key="7">
    <source>
        <dbReference type="EMBL" id="MED1206049.1"/>
    </source>
</evidence>
<keyword evidence="2 5" id="KW-0812">Transmembrane</keyword>
<keyword evidence="3" id="KW-0735">Signal-anchor</keyword>
<dbReference type="PANTHER" id="PTHR33392:SF6">
    <property type="entry name" value="POLYISOPRENYL-TEICHOIC ACID--PEPTIDOGLYCAN TEICHOIC ACID TRANSFERASE TAGU"/>
    <property type="match status" value="1"/>
</dbReference>
<evidence type="ECO:0000259" key="6">
    <source>
        <dbReference type="Pfam" id="PF03816"/>
    </source>
</evidence>
<feature type="domain" description="Cell envelope-related transcriptional attenuator" evidence="6">
    <location>
        <begin position="75"/>
        <end position="222"/>
    </location>
</feature>
<keyword evidence="8" id="KW-1185">Reference proteome</keyword>
<feature type="transmembrane region" description="Helical" evidence="5">
    <location>
        <begin position="5"/>
        <end position="27"/>
    </location>
</feature>
<keyword evidence="5" id="KW-0472">Membrane</keyword>
<gene>
    <name evidence="7" type="ORF">P4T90_23775</name>
</gene>
<evidence type="ECO:0000256" key="4">
    <source>
        <dbReference type="ARBA" id="ARBA00022989"/>
    </source>
</evidence>
<dbReference type="RefSeq" id="WP_066269395.1">
    <property type="nucleotide sequence ID" value="NZ_JARMAB010000047.1"/>
</dbReference>
<name>A0ABU6MNF5_9BACI</name>